<name>A0AAD7LN68_QUISA</name>
<dbReference type="Proteomes" id="UP001163823">
    <property type="component" value="Chromosome 7"/>
</dbReference>
<dbReference type="PANTHER" id="PTHR31728:SF5">
    <property type="entry name" value="OS07G0540200 PROTEIN"/>
    <property type="match status" value="1"/>
</dbReference>
<sequence length="316" mass="35218">MDNFPLHKIAISGPTLASMIQRFSTSYGAVDGLLFGDVTQITPATLSDESSTSTDSDSSTLVATITGFFCSGTINSFYDATGRIELQSLRRVLGDEVLTRNSSLIGWFSGRRKTHLRPSMREFAVTASLSSETQLSFPIKNAVNPTKLTPCVFLVFASPPVDQTIHTNEYRAYQFRTATWSFEPKSMDIVNLGPAFRGHYGSFSPNSPFPSLTCELRGSPMNEDKEEESLKLTKKVAKDQRELDMSAEGFDVSRLSRLMGSEATNYTNGLEDLYEKMLLKIENLARQVEKSSSKVLEQENHNRKLKYKNSRSAVQQ</sequence>
<accession>A0AAD7LN68</accession>
<dbReference type="PRINTS" id="PR02051">
    <property type="entry name" value="PROTEINF175"/>
</dbReference>
<comment type="caution">
    <text evidence="2">The sequence shown here is derived from an EMBL/GenBank/DDBJ whole genome shotgun (WGS) entry which is preliminary data.</text>
</comment>
<dbReference type="PRINTS" id="PR02054">
    <property type="entry name" value="FAM175PLANT"/>
</dbReference>
<dbReference type="AlphaFoldDB" id="A0AAD7LN68"/>
<keyword evidence="3" id="KW-1185">Reference proteome</keyword>
<dbReference type="CDD" id="cd23656">
    <property type="entry name" value="Abraxas_plant"/>
    <property type="match status" value="1"/>
</dbReference>
<dbReference type="KEGG" id="qsa:O6P43_016541"/>
<gene>
    <name evidence="2" type="ORF">O6P43_016541</name>
</gene>
<evidence type="ECO:0000256" key="1">
    <source>
        <dbReference type="SAM" id="MobiDB-lite"/>
    </source>
</evidence>
<feature type="region of interest" description="Disordered" evidence="1">
    <location>
        <begin position="291"/>
        <end position="316"/>
    </location>
</feature>
<dbReference type="Pfam" id="PF21125">
    <property type="entry name" value="MPN_2A_DUB_like"/>
    <property type="match status" value="1"/>
</dbReference>
<proteinExistence type="predicted"/>
<protein>
    <submittedName>
        <fullName evidence="2">BRCA1-A complex subunit Abraxas like</fullName>
    </submittedName>
</protein>
<dbReference type="GO" id="GO:0005634">
    <property type="term" value="C:nucleus"/>
    <property type="evidence" value="ECO:0007669"/>
    <property type="project" value="TreeGrafter"/>
</dbReference>
<dbReference type="GO" id="GO:0031593">
    <property type="term" value="F:polyubiquitin modification-dependent protein binding"/>
    <property type="evidence" value="ECO:0007669"/>
    <property type="project" value="TreeGrafter"/>
</dbReference>
<dbReference type="InterPro" id="IPR023241">
    <property type="entry name" value="FAM175_plant"/>
</dbReference>
<evidence type="ECO:0000313" key="2">
    <source>
        <dbReference type="EMBL" id="KAJ7961163.1"/>
    </source>
</evidence>
<reference evidence="2" key="1">
    <citation type="journal article" date="2023" name="Science">
        <title>Elucidation of the pathway for biosynthesis of saponin adjuvants from the soapbark tree.</title>
        <authorList>
            <person name="Reed J."/>
            <person name="Orme A."/>
            <person name="El-Demerdash A."/>
            <person name="Owen C."/>
            <person name="Martin L.B.B."/>
            <person name="Misra R.C."/>
            <person name="Kikuchi S."/>
            <person name="Rejzek M."/>
            <person name="Martin A.C."/>
            <person name="Harkess A."/>
            <person name="Leebens-Mack J."/>
            <person name="Louveau T."/>
            <person name="Stephenson M.J."/>
            <person name="Osbourn A."/>
        </authorList>
    </citation>
    <scope>NUCLEOTIDE SEQUENCE</scope>
    <source>
        <strain evidence="2">S10</strain>
    </source>
</reference>
<feature type="compositionally biased region" description="Basic and acidic residues" evidence="1">
    <location>
        <begin position="291"/>
        <end position="302"/>
    </location>
</feature>
<dbReference type="PANTHER" id="PTHR31728">
    <property type="entry name" value="ABRAXAS FAMILY MEMBER"/>
    <property type="match status" value="1"/>
</dbReference>
<dbReference type="InterPro" id="IPR023238">
    <property type="entry name" value="FAM175"/>
</dbReference>
<organism evidence="2 3">
    <name type="scientific">Quillaja saponaria</name>
    <name type="common">Soap bark tree</name>
    <dbReference type="NCBI Taxonomy" id="32244"/>
    <lineage>
        <taxon>Eukaryota</taxon>
        <taxon>Viridiplantae</taxon>
        <taxon>Streptophyta</taxon>
        <taxon>Embryophyta</taxon>
        <taxon>Tracheophyta</taxon>
        <taxon>Spermatophyta</taxon>
        <taxon>Magnoliopsida</taxon>
        <taxon>eudicotyledons</taxon>
        <taxon>Gunneridae</taxon>
        <taxon>Pentapetalae</taxon>
        <taxon>rosids</taxon>
        <taxon>fabids</taxon>
        <taxon>Fabales</taxon>
        <taxon>Quillajaceae</taxon>
        <taxon>Quillaja</taxon>
    </lineage>
</organism>
<dbReference type="EMBL" id="JARAOO010000007">
    <property type="protein sequence ID" value="KAJ7961163.1"/>
    <property type="molecule type" value="Genomic_DNA"/>
</dbReference>
<evidence type="ECO:0000313" key="3">
    <source>
        <dbReference type="Proteomes" id="UP001163823"/>
    </source>
</evidence>